<dbReference type="GeneID" id="95584854"/>
<dbReference type="RefSeq" id="WP_316686268.1">
    <property type="nucleotide sequence ID" value="NZ_CP103837.1"/>
</dbReference>
<dbReference type="EMBL" id="CP103840">
    <property type="protein sequence ID" value="WOB24762.1"/>
    <property type="molecule type" value="Genomic_DNA"/>
</dbReference>
<protein>
    <submittedName>
        <fullName evidence="1">Uncharacterized protein</fullName>
    </submittedName>
</protein>
<reference evidence="1 2" key="1">
    <citation type="submission" date="2022-08" db="EMBL/GenBank/DDBJ databases">
        <title>Whole genome sequencing-based tracing of a 2022 introduction and outbreak of Xanthomonas hortorum pv. pelargonii.</title>
        <authorList>
            <person name="Iruegas-Bocardo F."/>
            <person name="Weisberg A.K."/>
            <person name="Riutta E.R."/>
            <person name="Kilday K."/>
            <person name="Bonkowski J.C."/>
            <person name="Creswell T."/>
            <person name="Daughtrey M.L."/>
            <person name="Rane K."/>
            <person name="Grunwald N.J."/>
            <person name="Chang J.H."/>
            <person name="Putnam M.L."/>
        </authorList>
    </citation>
    <scope>NUCLEOTIDE SEQUENCE [LARGE SCALE GENOMIC DNA]</scope>
    <source>
        <strain evidence="1 2">22-325</strain>
    </source>
</reference>
<keyword evidence="2" id="KW-1185">Reference proteome</keyword>
<proteinExistence type="predicted"/>
<name>A0ABZ0D4M8_9XANT</name>
<evidence type="ECO:0000313" key="2">
    <source>
        <dbReference type="Proteomes" id="UP001304534"/>
    </source>
</evidence>
<evidence type="ECO:0000313" key="1">
    <source>
        <dbReference type="EMBL" id="WOB24762.1"/>
    </source>
</evidence>
<accession>A0ABZ0D4M8</accession>
<organism evidence="1 2">
    <name type="scientific">Xanthomonas dyei</name>
    <dbReference type="NCBI Taxonomy" id="743699"/>
    <lineage>
        <taxon>Bacteria</taxon>
        <taxon>Pseudomonadati</taxon>
        <taxon>Pseudomonadota</taxon>
        <taxon>Gammaproteobacteria</taxon>
        <taxon>Lysobacterales</taxon>
        <taxon>Lysobacteraceae</taxon>
        <taxon>Xanthomonas</taxon>
    </lineage>
</organism>
<sequence>MITGAQVLDRVQFCLNRAKLRGIEPRNLIITDGQAIAISVMVSQSAKSRRRMLSQLRGNRAVLLGMFVKVGPVLAVEGVRR</sequence>
<dbReference type="Proteomes" id="UP001304534">
    <property type="component" value="Chromosome"/>
</dbReference>
<gene>
    <name evidence="1" type="ORF">NYR99_13230</name>
</gene>